<evidence type="ECO:0000256" key="4">
    <source>
        <dbReference type="SAM" id="SignalP"/>
    </source>
</evidence>
<dbReference type="InterPro" id="IPR042201">
    <property type="entry name" value="FH2_Formin_sf"/>
</dbReference>
<dbReference type="Gene3D" id="1.20.58.2220">
    <property type="entry name" value="Formin, FH2 domain"/>
    <property type="match status" value="1"/>
</dbReference>
<evidence type="ECO:0000313" key="7">
    <source>
        <dbReference type="Proteomes" id="UP000017836"/>
    </source>
</evidence>
<evidence type="ECO:0000256" key="3">
    <source>
        <dbReference type="SAM" id="MobiDB-lite"/>
    </source>
</evidence>
<dbReference type="PANTHER" id="PTHR23213">
    <property type="entry name" value="FORMIN-RELATED"/>
    <property type="match status" value="1"/>
</dbReference>
<dbReference type="GO" id="GO:0045010">
    <property type="term" value="P:actin nucleation"/>
    <property type="evidence" value="ECO:0007669"/>
    <property type="project" value="InterPro"/>
</dbReference>
<dbReference type="SMART" id="SM00498">
    <property type="entry name" value="FH2"/>
    <property type="match status" value="1"/>
</dbReference>
<feature type="compositionally biased region" description="Low complexity" evidence="3">
    <location>
        <begin position="203"/>
        <end position="218"/>
    </location>
</feature>
<dbReference type="OrthoDB" id="1668162at2759"/>
<evidence type="ECO:0000256" key="2">
    <source>
        <dbReference type="RuleBase" id="RU361260"/>
    </source>
</evidence>
<evidence type="ECO:0000256" key="1">
    <source>
        <dbReference type="ARBA" id="ARBA00025793"/>
    </source>
</evidence>
<feature type="compositionally biased region" description="Pro residues" evidence="3">
    <location>
        <begin position="387"/>
        <end position="423"/>
    </location>
</feature>
<dbReference type="InterPro" id="IPR027643">
    <property type="entry name" value="Formin-like_plant"/>
</dbReference>
<dbReference type="HOGENOM" id="CLU_007699_1_1_1"/>
<protein>
    <recommendedName>
        <fullName evidence="2">Formin-like protein</fullName>
    </recommendedName>
</protein>
<feature type="region of interest" description="Disordered" evidence="3">
    <location>
        <begin position="888"/>
        <end position="910"/>
    </location>
</feature>
<evidence type="ECO:0000259" key="5">
    <source>
        <dbReference type="PROSITE" id="PS51444"/>
    </source>
</evidence>
<reference evidence="7" key="1">
    <citation type="journal article" date="2013" name="Science">
        <title>The Amborella genome and the evolution of flowering plants.</title>
        <authorList>
            <consortium name="Amborella Genome Project"/>
        </authorList>
    </citation>
    <scope>NUCLEOTIDE SEQUENCE [LARGE SCALE GENOMIC DNA]</scope>
</reference>
<evidence type="ECO:0000313" key="6">
    <source>
        <dbReference type="EMBL" id="ERM97486.1"/>
    </source>
</evidence>
<dbReference type="InterPro" id="IPR015425">
    <property type="entry name" value="FH2_Formin"/>
</dbReference>
<feature type="chain" id="PRO_5004807802" description="Formin-like protein" evidence="4">
    <location>
        <begin position="26"/>
        <end position="910"/>
    </location>
</feature>
<gene>
    <name evidence="6" type="ORF">AMTR_s00125p00077260</name>
</gene>
<dbReference type="Proteomes" id="UP000017836">
    <property type="component" value="Unassembled WGS sequence"/>
</dbReference>
<organism evidence="6 7">
    <name type="scientific">Amborella trichopoda</name>
    <dbReference type="NCBI Taxonomy" id="13333"/>
    <lineage>
        <taxon>Eukaryota</taxon>
        <taxon>Viridiplantae</taxon>
        <taxon>Streptophyta</taxon>
        <taxon>Embryophyta</taxon>
        <taxon>Tracheophyta</taxon>
        <taxon>Spermatophyta</taxon>
        <taxon>Magnoliopsida</taxon>
        <taxon>Amborellales</taxon>
        <taxon>Amborellaceae</taxon>
        <taxon>Amborella</taxon>
    </lineage>
</organism>
<dbReference type="OMA" id="EERMSQD"/>
<dbReference type="GO" id="GO:0005856">
    <property type="term" value="C:cytoskeleton"/>
    <property type="evidence" value="ECO:0000318"/>
    <property type="project" value="GO_Central"/>
</dbReference>
<dbReference type="PROSITE" id="PS51444">
    <property type="entry name" value="FH2"/>
    <property type="match status" value="1"/>
</dbReference>
<name>W1NNT0_AMBTC</name>
<sequence>MDSGKLVDTVAFFFLLWILLEGSSGQQLKEDFFSGTPDMVEQLWMICQSDIEPNGVFEKNSYFDYSPKMAIQSSEINVGADSEALHSLLNNIAHLPPDMKREILDCLNKKHIFHGISGEDSRRGSRYLEHLDSLLGWRSSLRRKLGDSLKQNIGVTLSNSFEPPAPSPAPSSSQASESMNGPSPAEGPKQPLHSSPPGPQVLAGVPSSVSGHASVSPSGAPPGGGSNTKSVVVLAVVITALSTFLCAGFLFCLYYKCCRDANASSDGTKDERPLLTLSMSDFSIGSSEKSFPSDGLSMSKEKFRSMSFPSNSNKNGWVIDVQNSSFMPVQNGQLLTSGTSVAPATQLGSDKPISIPSHTNMSSSKPPSSPSPAPPPPPMMPLGSKPGPRPPGPPPPPPPTFPKVAKPAPPPLPKGPSPPPRPPFSSSINSKAAQTPPTGLGQSSRTEQSGTMLEVEAPKAKLKPFHWDKVLANPDHSMVWHQIRSGSFQFNEEMIETLFGYNTANTQKGEPKKESLRDSPSTYIQILDPKKSQNLSILLRALNVTTEEVCDALLEGNELSIELLETLLKMAPTMDEERKLRAYSGELSQLGTAERFLKALVDIPFAFKRFEALLYMGSLDEEVSCVKESFVTLEVACKELRNSRLFVKLLEAVLKTGNRMNDGTFRGGAQAFKLDTLLKLSDVKGTDGNTTLLHFVVQEIIRSEGVRAARVARHGSSISSCNSEENFEESPNEMGDHYRSLGLQVVASLGSELENVRKAAAIDADSLTNTVSRLGRGLIKIKDLVEKDMKVDQHRGFTRTVESFLAHAEPELSQLLEEEKRIMAVVKGTTDYFHGDAVKDEGLHLFVIVRDFLAMLDKVCKEVGKTPRWVSQTSKMKVAQTRVTLGPNPKHLPFPRILHRRPDSSDDDSP</sequence>
<dbReference type="GO" id="GO:0051015">
    <property type="term" value="F:actin filament binding"/>
    <property type="evidence" value="ECO:0000318"/>
    <property type="project" value="GO_Central"/>
</dbReference>
<dbReference type="SUPFAM" id="SSF101447">
    <property type="entry name" value="Formin homology 2 domain (FH2 domain)"/>
    <property type="match status" value="1"/>
</dbReference>
<dbReference type="PANTHER" id="PTHR23213:SF269">
    <property type="entry name" value="FORMIN-LIKE PROTEIN 5"/>
    <property type="match status" value="1"/>
</dbReference>
<dbReference type="STRING" id="13333.W1NNT0"/>
<feature type="compositionally biased region" description="Polar residues" evidence="3">
    <location>
        <begin position="427"/>
        <end position="450"/>
    </location>
</feature>
<feature type="compositionally biased region" description="Pro residues" evidence="3">
    <location>
        <begin position="367"/>
        <end position="380"/>
    </location>
</feature>
<dbReference type="EMBL" id="KI396312">
    <property type="protein sequence ID" value="ERM97486.1"/>
    <property type="molecule type" value="Genomic_DNA"/>
</dbReference>
<dbReference type="AlphaFoldDB" id="W1NNT0"/>
<dbReference type="eggNOG" id="KOG1922">
    <property type="taxonomic scope" value="Eukaryota"/>
</dbReference>
<dbReference type="GO" id="GO:0030036">
    <property type="term" value="P:actin cytoskeleton organization"/>
    <property type="evidence" value="ECO:0000318"/>
    <property type="project" value="GO_Central"/>
</dbReference>
<dbReference type="KEGG" id="atr:18425459"/>
<proteinExistence type="inferred from homology"/>
<feature type="domain" description="FH2" evidence="5">
    <location>
        <begin position="452"/>
        <end position="882"/>
    </location>
</feature>
<feature type="region of interest" description="Disordered" evidence="3">
    <location>
        <begin position="156"/>
        <end position="226"/>
    </location>
</feature>
<comment type="similarity">
    <text evidence="1">Belongs to the formin-like family. Class-I subfamily.</text>
</comment>
<keyword evidence="4" id="KW-0732">Signal</keyword>
<feature type="region of interest" description="Disordered" evidence="3">
    <location>
        <begin position="342"/>
        <end position="450"/>
    </location>
</feature>
<keyword evidence="7" id="KW-1185">Reference proteome</keyword>
<dbReference type="Pfam" id="PF02181">
    <property type="entry name" value="FH2"/>
    <property type="match status" value="1"/>
</dbReference>
<dbReference type="Gramene" id="ERM97486">
    <property type="protein sequence ID" value="ERM97486"/>
    <property type="gene ID" value="AMTR_s00125p00077260"/>
</dbReference>
<accession>W1NNT0</accession>
<feature type="signal peptide" evidence="4">
    <location>
        <begin position="1"/>
        <end position="25"/>
    </location>
</feature>